<evidence type="ECO:0000313" key="8">
    <source>
        <dbReference type="Proteomes" id="UP000182114"/>
    </source>
</evidence>
<dbReference type="PROSITE" id="PS51257">
    <property type="entry name" value="PROKAR_LIPOPROTEIN"/>
    <property type="match status" value="1"/>
</dbReference>
<dbReference type="InterPro" id="IPR000866">
    <property type="entry name" value="AhpC/TSA"/>
</dbReference>
<gene>
    <name evidence="7" type="ORF">SAMN04487992_106197</name>
</gene>
<comment type="subcellular location">
    <subcellularLocation>
        <location evidence="1">Cell envelope</location>
    </subcellularLocation>
</comment>
<dbReference type="GO" id="GO:0016491">
    <property type="term" value="F:oxidoreductase activity"/>
    <property type="evidence" value="ECO:0007669"/>
    <property type="project" value="InterPro"/>
</dbReference>
<dbReference type="eggNOG" id="COG0526">
    <property type="taxonomic scope" value="Bacteria"/>
</dbReference>
<dbReference type="Pfam" id="PF14289">
    <property type="entry name" value="DUF4369"/>
    <property type="match status" value="1"/>
</dbReference>
<evidence type="ECO:0000313" key="7">
    <source>
        <dbReference type="EMBL" id="SDF02280.1"/>
    </source>
</evidence>
<dbReference type="RefSeq" id="WP_074538514.1">
    <property type="nucleotide sequence ID" value="NZ_FNBD01000006.1"/>
</dbReference>
<dbReference type="SUPFAM" id="SSF52833">
    <property type="entry name" value="Thioredoxin-like"/>
    <property type="match status" value="1"/>
</dbReference>
<keyword evidence="3" id="KW-1015">Disulfide bond</keyword>
<evidence type="ECO:0000256" key="4">
    <source>
        <dbReference type="ARBA" id="ARBA00023284"/>
    </source>
</evidence>
<proteinExistence type="predicted"/>
<evidence type="ECO:0000256" key="5">
    <source>
        <dbReference type="SAM" id="SignalP"/>
    </source>
</evidence>
<dbReference type="GO" id="GO:0030313">
    <property type="term" value="C:cell envelope"/>
    <property type="evidence" value="ECO:0007669"/>
    <property type="project" value="UniProtKB-SubCell"/>
</dbReference>
<dbReference type="InterPro" id="IPR025380">
    <property type="entry name" value="DUF4369"/>
</dbReference>
<evidence type="ECO:0000256" key="2">
    <source>
        <dbReference type="ARBA" id="ARBA00022748"/>
    </source>
</evidence>
<dbReference type="Pfam" id="PF00578">
    <property type="entry name" value="AhpC-TSA"/>
    <property type="match status" value="1"/>
</dbReference>
<feature type="chain" id="PRO_5010325022" evidence="5">
    <location>
        <begin position="22"/>
        <end position="370"/>
    </location>
</feature>
<feature type="domain" description="Thioredoxin" evidence="6">
    <location>
        <begin position="231"/>
        <end position="370"/>
    </location>
</feature>
<feature type="signal peptide" evidence="5">
    <location>
        <begin position="1"/>
        <end position="21"/>
    </location>
</feature>
<keyword evidence="8" id="KW-1185">Reference proteome</keyword>
<evidence type="ECO:0000259" key="6">
    <source>
        <dbReference type="PROSITE" id="PS51352"/>
    </source>
</evidence>
<evidence type="ECO:0000256" key="1">
    <source>
        <dbReference type="ARBA" id="ARBA00004196"/>
    </source>
</evidence>
<accession>A0A1G7HPF1</accession>
<name>A0A1G7HPF1_9FLAO</name>
<dbReference type="InterPro" id="IPR050553">
    <property type="entry name" value="Thioredoxin_ResA/DsbE_sf"/>
</dbReference>
<reference evidence="8" key="1">
    <citation type="submission" date="2016-10" db="EMBL/GenBank/DDBJ databases">
        <authorList>
            <person name="Varghese N."/>
            <person name="Submissions S."/>
        </authorList>
    </citation>
    <scope>NUCLEOTIDE SEQUENCE [LARGE SCALE GENOMIC DNA]</scope>
    <source>
        <strain evidence="8">DSM 24729</strain>
    </source>
</reference>
<dbReference type="AlphaFoldDB" id="A0A1G7HPF1"/>
<dbReference type="GO" id="GO:0016209">
    <property type="term" value="F:antioxidant activity"/>
    <property type="evidence" value="ECO:0007669"/>
    <property type="project" value="InterPro"/>
</dbReference>
<evidence type="ECO:0000256" key="3">
    <source>
        <dbReference type="ARBA" id="ARBA00023157"/>
    </source>
</evidence>
<keyword evidence="5" id="KW-0732">Signal</keyword>
<dbReference type="InterPro" id="IPR036249">
    <property type="entry name" value="Thioredoxin-like_sf"/>
</dbReference>
<protein>
    <submittedName>
        <fullName evidence="7">Peroxiredoxin</fullName>
    </submittedName>
</protein>
<keyword evidence="2" id="KW-0201">Cytochrome c-type biogenesis</keyword>
<dbReference type="Gene3D" id="3.40.30.10">
    <property type="entry name" value="Glutaredoxin"/>
    <property type="match status" value="1"/>
</dbReference>
<dbReference type="EMBL" id="FNBD01000006">
    <property type="protein sequence ID" value="SDF02280.1"/>
    <property type="molecule type" value="Genomic_DNA"/>
</dbReference>
<dbReference type="GO" id="GO:0017004">
    <property type="term" value="P:cytochrome complex assembly"/>
    <property type="evidence" value="ECO:0007669"/>
    <property type="project" value="UniProtKB-KW"/>
</dbReference>
<dbReference type="Proteomes" id="UP000182114">
    <property type="component" value="Unassembled WGS sequence"/>
</dbReference>
<dbReference type="PANTHER" id="PTHR42852:SF6">
    <property type="entry name" value="THIOL:DISULFIDE INTERCHANGE PROTEIN DSBE"/>
    <property type="match status" value="1"/>
</dbReference>
<dbReference type="PANTHER" id="PTHR42852">
    <property type="entry name" value="THIOL:DISULFIDE INTERCHANGE PROTEIN DSBE"/>
    <property type="match status" value="1"/>
</dbReference>
<dbReference type="InterPro" id="IPR013766">
    <property type="entry name" value="Thioredoxin_domain"/>
</dbReference>
<keyword evidence="4" id="KW-0676">Redox-active center</keyword>
<dbReference type="PROSITE" id="PS51352">
    <property type="entry name" value="THIOREDOXIN_2"/>
    <property type="match status" value="1"/>
</dbReference>
<organism evidence="7 8">
    <name type="scientific">Cellulophaga baltica</name>
    <dbReference type="NCBI Taxonomy" id="76594"/>
    <lineage>
        <taxon>Bacteria</taxon>
        <taxon>Pseudomonadati</taxon>
        <taxon>Bacteroidota</taxon>
        <taxon>Flavobacteriia</taxon>
        <taxon>Flavobacteriales</taxon>
        <taxon>Flavobacteriaceae</taxon>
        <taxon>Cellulophaga</taxon>
    </lineage>
</organism>
<sequence>MRKVILGLFATALLVSCNSNPDGFSIEATVNGEIENGTKVFLKKINEVNQPVDVDTTTVENGKFVFKGTADSLDLQYIFIDKLQGNIPVMIEKGTIDVVFQKDSLGFAKVEGTEQNELFGKFLDNSRSFSKRAMSMRSDFEKARASGDLATQEALQAESMEMQEQAKNFELTYIKENPNAYVSVLILERVLMSKGLAEDEISKIYEAFTPEIKSTATAKRIEKQLSLTKSTAIGSKAPDFSAPTPDGKQLALKDALGKVTIVDFWAGWCRPCRAENPNLVRVYNKYKDSGLSILGVSLDKTKEEWTGAIAADSLTWNHVSNVQYFDEIAKLYNVRAIPAMFILDENGVIIAKDLRGPELESKIAELMGNI</sequence>
<dbReference type="CDD" id="cd02966">
    <property type="entry name" value="TlpA_like_family"/>
    <property type="match status" value="1"/>
</dbReference>